<dbReference type="PaxDb" id="39947-A0A0P0VU21"/>
<evidence type="ECO:0000256" key="1">
    <source>
        <dbReference type="SAM" id="MobiDB-lite"/>
    </source>
</evidence>
<keyword evidence="3" id="KW-1185">Reference proteome</keyword>
<reference evidence="2 3" key="2">
    <citation type="journal article" date="2013" name="Plant Cell Physiol.">
        <title>Rice Annotation Project Database (RAP-DB): an integrative and interactive database for rice genomics.</title>
        <authorList>
            <person name="Sakai H."/>
            <person name="Lee S.S."/>
            <person name="Tanaka T."/>
            <person name="Numa H."/>
            <person name="Kim J."/>
            <person name="Kawahara Y."/>
            <person name="Wakimoto H."/>
            <person name="Yang C.C."/>
            <person name="Iwamoto M."/>
            <person name="Abe T."/>
            <person name="Yamada Y."/>
            <person name="Muto A."/>
            <person name="Inokuchi H."/>
            <person name="Ikemura T."/>
            <person name="Matsumoto T."/>
            <person name="Sasaki T."/>
            <person name="Itoh T."/>
        </authorList>
    </citation>
    <scope>NUCLEOTIDE SEQUENCE [LARGE SCALE GENOMIC DNA]</scope>
    <source>
        <strain evidence="3">cv. Nipponbare</strain>
    </source>
</reference>
<evidence type="ECO:0000313" key="2">
    <source>
        <dbReference type="EMBL" id="BAS82724.1"/>
    </source>
</evidence>
<evidence type="ECO:0000313" key="3">
    <source>
        <dbReference type="Proteomes" id="UP000059680"/>
    </source>
</evidence>
<dbReference type="AlphaFoldDB" id="A0A0P0VU21"/>
<dbReference type="EMBL" id="AP014959">
    <property type="protein sequence ID" value="BAS82724.1"/>
    <property type="molecule type" value="Genomic_DNA"/>
</dbReference>
<protein>
    <submittedName>
        <fullName evidence="2">Os03g0191850 protein</fullName>
    </submittedName>
</protein>
<feature type="region of interest" description="Disordered" evidence="1">
    <location>
        <begin position="1"/>
        <end position="32"/>
    </location>
</feature>
<reference evidence="3" key="1">
    <citation type="journal article" date="2005" name="Nature">
        <title>The map-based sequence of the rice genome.</title>
        <authorList>
            <consortium name="International rice genome sequencing project (IRGSP)"/>
            <person name="Matsumoto T."/>
            <person name="Wu J."/>
            <person name="Kanamori H."/>
            <person name="Katayose Y."/>
            <person name="Fujisawa M."/>
            <person name="Namiki N."/>
            <person name="Mizuno H."/>
            <person name="Yamamoto K."/>
            <person name="Antonio B.A."/>
            <person name="Baba T."/>
            <person name="Sakata K."/>
            <person name="Nagamura Y."/>
            <person name="Aoki H."/>
            <person name="Arikawa K."/>
            <person name="Arita K."/>
            <person name="Bito T."/>
            <person name="Chiden Y."/>
            <person name="Fujitsuka N."/>
            <person name="Fukunaka R."/>
            <person name="Hamada M."/>
            <person name="Harada C."/>
            <person name="Hayashi A."/>
            <person name="Hijishita S."/>
            <person name="Honda M."/>
            <person name="Hosokawa S."/>
            <person name="Ichikawa Y."/>
            <person name="Idonuma A."/>
            <person name="Iijima M."/>
            <person name="Ikeda M."/>
            <person name="Ikeno M."/>
            <person name="Ito K."/>
            <person name="Ito S."/>
            <person name="Ito T."/>
            <person name="Ito Y."/>
            <person name="Ito Y."/>
            <person name="Iwabuchi A."/>
            <person name="Kamiya K."/>
            <person name="Karasawa W."/>
            <person name="Kurita K."/>
            <person name="Katagiri S."/>
            <person name="Kikuta A."/>
            <person name="Kobayashi H."/>
            <person name="Kobayashi N."/>
            <person name="Machita K."/>
            <person name="Maehara T."/>
            <person name="Masukawa M."/>
            <person name="Mizubayashi T."/>
            <person name="Mukai Y."/>
            <person name="Nagasaki H."/>
            <person name="Nagata Y."/>
            <person name="Naito S."/>
            <person name="Nakashima M."/>
            <person name="Nakama Y."/>
            <person name="Nakamichi Y."/>
            <person name="Nakamura M."/>
            <person name="Meguro A."/>
            <person name="Negishi M."/>
            <person name="Ohta I."/>
            <person name="Ohta T."/>
            <person name="Okamoto M."/>
            <person name="Ono N."/>
            <person name="Saji S."/>
            <person name="Sakaguchi M."/>
            <person name="Sakai K."/>
            <person name="Shibata M."/>
            <person name="Shimokawa T."/>
            <person name="Song J."/>
            <person name="Takazaki Y."/>
            <person name="Terasawa K."/>
            <person name="Tsugane M."/>
            <person name="Tsuji K."/>
            <person name="Ueda S."/>
            <person name="Waki K."/>
            <person name="Yamagata H."/>
            <person name="Yamamoto M."/>
            <person name="Yamamoto S."/>
            <person name="Yamane H."/>
            <person name="Yoshiki S."/>
            <person name="Yoshihara R."/>
            <person name="Yukawa K."/>
            <person name="Zhong H."/>
            <person name="Yano M."/>
            <person name="Yuan Q."/>
            <person name="Ouyang S."/>
            <person name="Liu J."/>
            <person name="Jones K.M."/>
            <person name="Gansberger K."/>
            <person name="Moffat K."/>
            <person name="Hill J."/>
            <person name="Bera J."/>
            <person name="Fadrosh D."/>
            <person name="Jin S."/>
            <person name="Johri S."/>
            <person name="Kim M."/>
            <person name="Overton L."/>
            <person name="Reardon M."/>
            <person name="Tsitrin T."/>
            <person name="Vuong H."/>
            <person name="Weaver B."/>
            <person name="Ciecko A."/>
            <person name="Tallon L."/>
            <person name="Jackson J."/>
            <person name="Pai G."/>
            <person name="Aken S.V."/>
            <person name="Utterback T."/>
            <person name="Reidmuller S."/>
            <person name="Feldblyum T."/>
            <person name="Hsiao J."/>
            <person name="Zismann V."/>
            <person name="Iobst S."/>
            <person name="de Vazeille A.R."/>
            <person name="Buell C.R."/>
            <person name="Ying K."/>
            <person name="Li Y."/>
            <person name="Lu T."/>
            <person name="Huang Y."/>
            <person name="Zhao Q."/>
            <person name="Feng Q."/>
            <person name="Zhang L."/>
            <person name="Zhu J."/>
            <person name="Weng Q."/>
            <person name="Mu J."/>
            <person name="Lu Y."/>
            <person name="Fan D."/>
            <person name="Liu Y."/>
            <person name="Guan J."/>
            <person name="Zhang Y."/>
            <person name="Yu S."/>
            <person name="Liu X."/>
            <person name="Zhang Y."/>
            <person name="Hong G."/>
            <person name="Han B."/>
            <person name="Choisne N."/>
            <person name="Demange N."/>
            <person name="Orjeda G."/>
            <person name="Samain S."/>
            <person name="Cattolico L."/>
            <person name="Pelletier E."/>
            <person name="Couloux A."/>
            <person name="Segurens B."/>
            <person name="Wincker P."/>
            <person name="D'Hont A."/>
            <person name="Scarpelli C."/>
            <person name="Weissenbach J."/>
            <person name="Salanoubat M."/>
            <person name="Quetier F."/>
            <person name="Yu Y."/>
            <person name="Kim H.R."/>
            <person name="Rambo T."/>
            <person name="Currie J."/>
            <person name="Collura K."/>
            <person name="Luo M."/>
            <person name="Yang T."/>
            <person name="Ammiraju J.S.S."/>
            <person name="Engler F."/>
            <person name="Soderlund C."/>
            <person name="Wing R.A."/>
            <person name="Palmer L.E."/>
            <person name="de la Bastide M."/>
            <person name="Spiegel L."/>
            <person name="Nascimento L."/>
            <person name="Zutavern T."/>
            <person name="O'Shaughnessy A."/>
            <person name="Dike S."/>
            <person name="Dedhia N."/>
            <person name="Preston R."/>
            <person name="Balija V."/>
            <person name="McCombie W.R."/>
            <person name="Chow T."/>
            <person name="Chen H."/>
            <person name="Chung M."/>
            <person name="Chen C."/>
            <person name="Shaw J."/>
            <person name="Wu H."/>
            <person name="Hsiao K."/>
            <person name="Chao Y."/>
            <person name="Chu M."/>
            <person name="Cheng C."/>
            <person name="Hour A."/>
            <person name="Lee P."/>
            <person name="Lin S."/>
            <person name="Lin Y."/>
            <person name="Liou J."/>
            <person name="Liu S."/>
            <person name="Hsing Y."/>
            <person name="Raghuvanshi S."/>
            <person name="Mohanty A."/>
            <person name="Bharti A.K."/>
            <person name="Gaur A."/>
            <person name="Gupta V."/>
            <person name="Kumar D."/>
            <person name="Ravi V."/>
            <person name="Vij S."/>
            <person name="Kapur A."/>
            <person name="Khurana P."/>
            <person name="Khurana P."/>
            <person name="Khurana J.P."/>
            <person name="Tyagi A.K."/>
            <person name="Gaikwad K."/>
            <person name="Singh A."/>
            <person name="Dalal V."/>
            <person name="Srivastava S."/>
            <person name="Dixit A."/>
            <person name="Pal A.K."/>
            <person name="Ghazi I.A."/>
            <person name="Yadav M."/>
            <person name="Pandit A."/>
            <person name="Bhargava A."/>
            <person name="Sureshbabu K."/>
            <person name="Batra K."/>
            <person name="Sharma T.R."/>
            <person name="Mohapatra T."/>
            <person name="Singh N.K."/>
            <person name="Messing J."/>
            <person name="Nelson A.B."/>
            <person name="Fuks G."/>
            <person name="Kavchok S."/>
            <person name="Keizer G."/>
            <person name="Linton E."/>
            <person name="Llaca V."/>
            <person name="Song R."/>
            <person name="Tanyolac B."/>
            <person name="Young S."/>
            <person name="Ho-Il K."/>
            <person name="Hahn J.H."/>
            <person name="Sangsakoo G."/>
            <person name="Vanavichit A."/>
            <person name="de Mattos Luiz.A.T."/>
            <person name="Zimmer P.D."/>
            <person name="Malone G."/>
            <person name="Dellagostin O."/>
            <person name="de Oliveira A.C."/>
            <person name="Bevan M."/>
            <person name="Bancroft I."/>
            <person name="Minx P."/>
            <person name="Cordum H."/>
            <person name="Wilson R."/>
            <person name="Cheng Z."/>
            <person name="Jin W."/>
            <person name="Jiang J."/>
            <person name="Leong S.A."/>
            <person name="Iwama H."/>
            <person name="Gojobori T."/>
            <person name="Itoh T."/>
            <person name="Niimura Y."/>
            <person name="Fujii Y."/>
            <person name="Habara T."/>
            <person name="Sakai H."/>
            <person name="Sato Y."/>
            <person name="Wilson G."/>
            <person name="Kumar K."/>
            <person name="McCouch S."/>
            <person name="Juretic N."/>
            <person name="Hoen D."/>
            <person name="Wright S."/>
            <person name="Bruskiewich R."/>
            <person name="Bureau T."/>
            <person name="Miyao A."/>
            <person name="Hirochika H."/>
            <person name="Nishikawa T."/>
            <person name="Kadowaki K."/>
            <person name="Sugiura M."/>
            <person name="Burr B."/>
            <person name="Sasaki T."/>
        </authorList>
    </citation>
    <scope>NUCLEOTIDE SEQUENCE [LARGE SCALE GENOMIC DNA]</scope>
    <source>
        <strain evidence="3">cv. Nipponbare</strain>
    </source>
</reference>
<name>A0A0P0VU21_ORYSJ</name>
<dbReference type="Proteomes" id="UP000059680">
    <property type="component" value="Chromosome 3"/>
</dbReference>
<sequence>MAWSLASTAAWSGGPRWAPPRRSSGKLSLADSPRRRNAALSYASAASSAVSKVPSQRRVRLRGRRISATHLPQCRCLTPRYSLTGARAAAAAATATAPCRFIGSGGAAARQPLAAPGRRRRCSCAWTWSTCAGVR</sequence>
<proteinExistence type="predicted"/>
<organism evidence="2 3">
    <name type="scientific">Oryza sativa subsp. japonica</name>
    <name type="common">Rice</name>
    <dbReference type="NCBI Taxonomy" id="39947"/>
    <lineage>
        <taxon>Eukaryota</taxon>
        <taxon>Viridiplantae</taxon>
        <taxon>Streptophyta</taxon>
        <taxon>Embryophyta</taxon>
        <taxon>Tracheophyta</taxon>
        <taxon>Spermatophyta</taxon>
        <taxon>Magnoliopsida</taxon>
        <taxon>Liliopsida</taxon>
        <taxon>Poales</taxon>
        <taxon>Poaceae</taxon>
        <taxon>BOP clade</taxon>
        <taxon>Oryzoideae</taxon>
        <taxon>Oryzeae</taxon>
        <taxon>Oryzinae</taxon>
        <taxon>Oryza</taxon>
        <taxon>Oryza sativa</taxon>
    </lineage>
</organism>
<dbReference type="FunCoup" id="A0A0P0VU21">
    <property type="interactions" value="13"/>
</dbReference>
<accession>A0A0P0VU21</accession>
<reference evidence="2 3" key="3">
    <citation type="journal article" date="2013" name="Rice">
        <title>Improvement of the Oryza sativa Nipponbare reference genome using next generation sequence and optical map data.</title>
        <authorList>
            <person name="Kawahara Y."/>
            <person name="de la Bastide M."/>
            <person name="Hamilton J.P."/>
            <person name="Kanamori H."/>
            <person name="McCombie W.R."/>
            <person name="Ouyang S."/>
            <person name="Schwartz D.C."/>
            <person name="Tanaka T."/>
            <person name="Wu J."/>
            <person name="Zhou S."/>
            <person name="Childs K.L."/>
            <person name="Davidson R.M."/>
            <person name="Lin H."/>
            <person name="Quesada-Ocampo L."/>
            <person name="Vaillancourt B."/>
            <person name="Sakai H."/>
            <person name="Lee S.S."/>
            <person name="Kim J."/>
            <person name="Numa H."/>
            <person name="Itoh T."/>
            <person name="Buell C.R."/>
            <person name="Matsumoto T."/>
        </authorList>
    </citation>
    <scope>NUCLEOTIDE SEQUENCE [LARGE SCALE GENOMIC DNA]</scope>
    <source>
        <strain evidence="3">cv. Nipponbare</strain>
    </source>
</reference>
<gene>
    <name evidence="2" type="ordered locus">Os03g0191850</name>
    <name evidence="2" type="ORF">OSNPB_030191850</name>
</gene>
<dbReference type="InParanoid" id="A0A0P0VU21"/>
<dbReference type="Gramene" id="Os03t0191850-01">
    <property type="protein sequence ID" value="Os03t0191850-01"/>
    <property type="gene ID" value="Os03g0191850"/>
</dbReference>
<feature type="compositionally biased region" description="Polar residues" evidence="1">
    <location>
        <begin position="1"/>
        <end position="10"/>
    </location>
</feature>